<dbReference type="PANTHER" id="PTHR15045:SF1">
    <property type="entry name" value="FUCOSE-1-PHOSPHATE GUANYLYLTRANSFERASE"/>
    <property type="match status" value="1"/>
</dbReference>
<keyword evidence="5" id="KW-1185">Reference proteome</keyword>
<dbReference type="PANTHER" id="PTHR15045">
    <property type="entry name" value="FUCOSE-1-PHOSPHATE GUANYLYLTRANSFERASE"/>
    <property type="match status" value="1"/>
</dbReference>
<dbReference type="EnsemblMetazoa" id="CJA17794.1">
    <property type="protein sequence ID" value="CJA17794.1"/>
    <property type="gene ID" value="WBGene00136997"/>
</dbReference>
<reference evidence="5" key="1">
    <citation type="submission" date="2010-08" db="EMBL/GenBank/DDBJ databases">
        <authorList>
            <consortium name="Caenorhabditis japonica Sequencing Consortium"/>
            <person name="Wilson R.K."/>
        </authorList>
    </citation>
    <scope>NUCLEOTIDE SEQUENCE [LARGE SCALE GENOMIC DNA]</scope>
    <source>
        <strain evidence="5">DF5081</strain>
    </source>
</reference>
<organism evidence="4 5">
    <name type="scientific">Caenorhabditis japonica</name>
    <dbReference type="NCBI Taxonomy" id="281687"/>
    <lineage>
        <taxon>Eukaryota</taxon>
        <taxon>Metazoa</taxon>
        <taxon>Ecdysozoa</taxon>
        <taxon>Nematoda</taxon>
        <taxon>Chromadorea</taxon>
        <taxon>Rhabditida</taxon>
        <taxon>Rhabditina</taxon>
        <taxon>Rhabditomorpha</taxon>
        <taxon>Rhabditoidea</taxon>
        <taxon>Rhabditidae</taxon>
        <taxon>Peloderinae</taxon>
        <taxon>Caenorhabditis</taxon>
    </lineage>
</organism>
<evidence type="ECO:0000313" key="4">
    <source>
        <dbReference type="EnsemblMetazoa" id="CJA17794.1"/>
    </source>
</evidence>
<feature type="domain" description="GDP-fucose pyrophosphorylase" evidence="3">
    <location>
        <begin position="1"/>
        <end position="267"/>
    </location>
</feature>
<dbReference type="GO" id="GO:0016772">
    <property type="term" value="F:transferase activity, transferring phosphorus-containing groups"/>
    <property type="evidence" value="ECO:0007669"/>
    <property type="project" value="InterPro"/>
</dbReference>
<dbReference type="GO" id="GO:0042350">
    <property type="term" value="P:GDP-L-fucose biosynthetic process"/>
    <property type="evidence" value="ECO:0007669"/>
    <property type="project" value="UniProtKB-ARBA"/>
</dbReference>
<evidence type="ECO:0000259" key="3">
    <source>
        <dbReference type="Pfam" id="PF07959"/>
    </source>
</evidence>
<keyword evidence="2" id="KW-0547">Nucleotide-binding</keyword>
<sequence length="323" mass="36534">MITASDVLEDMKSLSGEFQNSEADVLIFAHLSSVEVGTHHGVFVMDKATNQLKRVLQKPSIEEMRQEGAIRSDGMVLTDSCYFMTWKFCRKLLKNPLLRKPVNEELCCYGDFMRPMGEDPKIDYIQNCASGRSTYRKALADAFKTARVEIAELGLNSFFHFGTYQEFTEHLLPKSQFRAAFPNFYKSNIVRSRGFSNVPLSSFVEFSDGHGVQVGENCVVSCVRAPEFSGAKIPENTVVFGVIMEEERKFVTVMLDVREDIKKRWEIVKWNGHDTGIANASLWEAPIFEICETLEESLHKTLNEWGNGLKVSEAGISCLKIIL</sequence>
<keyword evidence="1" id="KW-0808">Transferase</keyword>
<dbReference type="InterPro" id="IPR012887">
    <property type="entry name" value="GDP_fucose_pyrophosphorylase"/>
</dbReference>
<evidence type="ECO:0000313" key="5">
    <source>
        <dbReference type="Proteomes" id="UP000005237"/>
    </source>
</evidence>
<proteinExistence type="predicted"/>
<protein>
    <submittedName>
        <fullName evidence="4">Fucokinase domain-containing protein</fullName>
    </submittedName>
</protein>
<evidence type="ECO:0000256" key="1">
    <source>
        <dbReference type="ARBA" id="ARBA00022679"/>
    </source>
</evidence>
<dbReference type="Proteomes" id="UP000005237">
    <property type="component" value="Unassembled WGS sequence"/>
</dbReference>
<dbReference type="GO" id="GO:0000166">
    <property type="term" value="F:nucleotide binding"/>
    <property type="evidence" value="ECO:0007669"/>
    <property type="project" value="UniProtKB-KW"/>
</dbReference>
<evidence type="ECO:0000256" key="2">
    <source>
        <dbReference type="ARBA" id="ARBA00022741"/>
    </source>
</evidence>
<accession>A0A8R1E2B6</accession>
<dbReference type="Pfam" id="PF07959">
    <property type="entry name" value="Fucose_pyrophosphorylase"/>
    <property type="match status" value="1"/>
</dbReference>
<reference evidence="4" key="2">
    <citation type="submission" date="2022-06" db="UniProtKB">
        <authorList>
            <consortium name="EnsemblMetazoa"/>
        </authorList>
    </citation>
    <scope>IDENTIFICATION</scope>
    <source>
        <strain evidence="4">DF5081</strain>
    </source>
</reference>
<name>A0A8R1E2B6_CAEJA</name>
<dbReference type="AlphaFoldDB" id="A0A8R1E2B6"/>